<dbReference type="EMBL" id="CP051464">
    <property type="protein sequence ID" value="QJC97608.1"/>
    <property type="molecule type" value="Genomic_DNA"/>
</dbReference>
<dbReference type="InterPro" id="IPR006171">
    <property type="entry name" value="TOPRIM_dom"/>
</dbReference>
<evidence type="ECO:0000313" key="3">
    <source>
        <dbReference type="Proteomes" id="UP000501048"/>
    </source>
</evidence>
<dbReference type="InterPro" id="IPR034141">
    <property type="entry name" value="TOPRIM_RNase_M5-like"/>
</dbReference>
<evidence type="ECO:0000313" key="2">
    <source>
        <dbReference type="EMBL" id="QJC97608.1"/>
    </source>
</evidence>
<proteinExistence type="predicted"/>
<gene>
    <name evidence="2" type="primary">yusF</name>
    <name evidence="2" type="ORF">HC660_31600</name>
</gene>
<accession>A0ABX6M0D8</accession>
<dbReference type="CDD" id="cd01027">
    <property type="entry name" value="TOPRIM_RNase_M5_like"/>
    <property type="match status" value="1"/>
</dbReference>
<dbReference type="SUPFAM" id="SSF110455">
    <property type="entry name" value="Toprim domain"/>
    <property type="match status" value="1"/>
</dbReference>
<dbReference type="Proteomes" id="UP000501048">
    <property type="component" value="Chromosome"/>
</dbReference>
<sequence>MLAVNFTAFFYNLNVSNSTRQVKQMNMDELEKVMIVEGKSDKEKIESVLNEPVRIICTNGTISQLKLEELADELYEKDVYILVDADESGEKLRKQLKREFNEAYHLYIDRAYKEVEAAPRHHIASVLLSANLNVHTNFLERKT</sequence>
<evidence type="ECO:0000259" key="1">
    <source>
        <dbReference type="PROSITE" id="PS50880"/>
    </source>
</evidence>
<dbReference type="PANTHER" id="PTHR39156">
    <property type="entry name" value="RIBONUCLEASE M5"/>
    <property type="match status" value="1"/>
</dbReference>
<dbReference type="PROSITE" id="PS50880">
    <property type="entry name" value="TOPRIM"/>
    <property type="match status" value="1"/>
</dbReference>
<organism evidence="2 3">
    <name type="scientific">Bacillus mojavensis</name>
    <dbReference type="NCBI Taxonomy" id="72360"/>
    <lineage>
        <taxon>Bacteria</taxon>
        <taxon>Bacillati</taxon>
        <taxon>Bacillota</taxon>
        <taxon>Bacilli</taxon>
        <taxon>Bacillales</taxon>
        <taxon>Bacillaceae</taxon>
        <taxon>Bacillus</taxon>
    </lineage>
</organism>
<dbReference type="PANTHER" id="PTHR39156:SF2">
    <property type="entry name" value="DNA PRIMASE (BACTERIAL TYPE) AND SMALL PRIMASE-LIKE PROTEINS"/>
    <property type="match status" value="1"/>
</dbReference>
<name>A0ABX6M0D8_BACMO</name>
<keyword evidence="3" id="KW-1185">Reference proteome</keyword>
<dbReference type="Pfam" id="PF01751">
    <property type="entry name" value="Toprim"/>
    <property type="match status" value="1"/>
</dbReference>
<dbReference type="SMART" id="SM00493">
    <property type="entry name" value="TOPRIM"/>
    <property type="match status" value="1"/>
</dbReference>
<reference evidence="2 3" key="1">
    <citation type="submission" date="2020-04" db="EMBL/GenBank/DDBJ databases">
        <title>Plant growth promoting and environmental Bacillus: genomic and epigenetic comparison.</title>
        <authorList>
            <person name="Reva O.N."/>
            <person name="Lutz S."/>
            <person name="Ahrens C.H."/>
        </authorList>
    </citation>
    <scope>NUCLEOTIDE SEQUENCE [LARGE SCALE GENOMIC DNA]</scope>
    <source>
        <strain evidence="2 3">UCMB5075</strain>
    </source>
</reference>
<dbReference type="Gene3D" id="3.40.1360.10">
    <property type="match status" value="1"/>
</dbReference>
<feature type="domain" description="Toprim" evidence="1">
    <location>
        <begin position="31"/>
        <end position="119"/>
    </location>
</feature>
<protein>
    <submittedName>
        <fullName evidence="2">Ribonuclease</fullName>
    </submittedName>
</protein>